<dbReference type="InterPro" id="IPR029151">
    <property type="entry name" value="Sensor-like_sf"/>
</dbReference>
<dbReference type="Pfam" id="PF00512">
    <property type="entry name" value="HisKA"/>
    <property type="match status" value="1"/>
</dbReference>
<evidence type="ECO:0000256" key="16">
    <source>
        <dbReference type="ARBA" id="ARBA00073143"/>
    </source>
</evidence>
<comment type="catalytic activity">
    <reaction evidence="1">
        <text>ATP + protein L-histidine = ADP + protein N-phospho-L-histidine.</text>
        <dbReference type="EC" id="2.7.13.3"/>
    </reaction>
</comment>
<dbReference type="Gene3D" id="3.30.565.10">
    <property type="entry name" value="Histidine kinase-like ATPase, C-terminal domain"/>
    <property type="match status" value="1"/>
</dbReference>
<comment type="subcellular location">
    <subcellularLocation>
        <location evidence="2">Cell inner membrane</location>
        <topology evidence="2">Multi-pass membrane protein</topology>
    </subcellularLocation>
</comment>
<dbReference type="EMBL" id="CP020474">
    <property type="protein sequence ID" value="ARE84318.1"/>
    <property type="molecule type" value="Genomic_DNA"/>
</dbReference>
<proteinExistence type="predicted"/>
<sequence>MAGRGDTYLFMVQGIAQAAQMRRHSGFLVWLVLGLIILWGGGALVHAQATRVFLNEAAGRAEGTLQLATTALDGYLERFERLPPLLARQQPILDLAEAPDDPARVDAANRFLRDVTGVLGASDIYFMDTTGLTRAASNFDLPRSFVGGNFAFRPYFSDAVASGAGSFYALGTTSRKRGYYFGAPVRNGDTLLGVVALKIDVESVEAAWSGADYHVIVTDPKGVVFLSSNPAWRFGMTRPLTSEGQDLLETTRRYADSPLFDIPLRAQTTAQGHVLWEISLSALPGAQGQGEYLLASAAMPEADWTLTVMQNTAPARAQALTFTAGAVLALALIGMMVAVVRQRRARLRDLLVMQAAAKVQLEARVAERTRELADVNEALGAEVAERRLVEVNLRRAQDDLVQAAKLAALGQMSAALGHEVNQPLGALRNYAENAVALLTRDRKAETQTALERILDMADRISAIARRLHTFGRRPGQQLGAVDVTEAIEAAQEIAGPRLRQVGATLSVDIAPGLSLVRAGPVRLQQVLVNLLTNAADAVADRAERRILLTARDEAEAVVLRVEDSGTGVPPDIALRIFDPFFSTKGVGNGLGLGLSITYNIIKDFDGAIALVPGTLGGAGFEVRLMSAPKQDLAAE</sequence>
<dbReference type="SUPFAM" id="SSF103190">
    <property type="entry name" value="Sensory domain-like"/>
    <property type="match status" value="1"/>
</dbReference>
<organism evidence="19 20">
    <name type="scientific">Roseovarius mucosus</name>
    <dbReference type="NCBI Taxonomy" id="215743"/>
    <lineage>
        <taxon>Bacteria</taxon>
        <taxon>Pseudomonadati</taxon>
        <taxon>Pseudomonadota</taxon>
        <taxon>Alphaproteobacteria</taxon>
        <taxon>Rhodobacterales</taxon>
        <taxon>Roseobacteraceae</taxon>
        <taxon>Roseovarius</taxon>
    </lineage>
</organism>
<dbReference type="InterPro" id="IPR004358">
    <property type="entry name" value="Sig_transdc_His_kin-like_C"/>
</dbReference>
<dbReference type="GO" id="GO:0005524">
    <property type="term" value="F:ATP binding"/>
    <property type="evidence" value="ECO:0007669"/>
    <property type="project" value="UniProtKB-KW"/>
</dbReference>
<dbReference type="PROSITE" id="PS50109">
    <property type="entry name" value="HIS_KIN"/>
    <property type="match status" value="1"/>
</dbReference>
<keyword evidence="12 17" id="KW-1133">Transmembrane helix</keyword>
<evidence type="ECO:0000313" key="20">
    <source>
        <dbReference type="Proteomes" id="UP000192273"/>
    </source>
</evidence>
<keyword evidence="13" id="KW-0902">Two-component regulatory system</keyword>
<keyword evidence="4" id="KW-1003">Cell membrane</keyword>
<gene>
    <name evidence="19" type="primary">dctB</name>
    <name evidence="19" type="ORF">ROSMUCSMR3_02851</name>
</gene>
<keyword evidence="6" id="KW-0597">Phosphoprotein</keyword>
<evidence type="ECO:0000259" key="18">
    <source>
        <dbReference type="PROSITE" id="PS50109"/>
    </source>
</evidence>
<comment type="function">
    <text evidence="15">Member of the two-component regulatory system DctB/DctD involved in the transport of C4-dicarboxylates. DctB functions as a membrane-associated protein kinase that phosphorylates DctD in response to environmental signals.</text>
</comment>
<dbReference type="PIRSF" id="PIRSF036431">
    <property type="entry name" value="STHK_DctB"/>
    <property type="match status" value="1"/>
</dbReference>
<evidence type="ECO:0000256" key="3">
    <source>
        <dbReference type="ARBA" id="ARBA00012438"/>
    </source>
</evidence>
<evidence type="ECO:0000256" key="2">
    <source>
        <dbReference type="ARBA" id="ARBA00004429"/>
    </source>
</evidence>
<evidence type="ECO:0000256" key="9">
    <source>
        <dbReference type="ARBA" id="ARBA00022741"/>
    </source>
</evidence>
<evidence type="ECO:0000256" key="8">
    <source>
        <dbReference type="ARBA" id="ARBA00022692"/>
    </source>
</evidence>
<dbReference type="KEGG" id="rmm:ROSMUCSMR3_02851"/>
<evidence type="ECO:0000256" key="12">
    <source>
        <dbReference type="ARBA" id="ARBA00022989"/>
    </source>
</evidence>
<dbReference type="EC" id="2.7.13.3" evidence="3"/>
<dbReference type="RefSeq" id="WP_087148878.1">
    <property type="nucleotide sequence ID" value="NZ_CP020474.1"/>
</dbReference>
<evidence type="ECO:0000256" key="15">
    <source>
        <dbReference type="ARBA" id="ARBA00059004"/>
    </source>
</evidence>
<protein>
    <recommendedName>
        <fullName evidence="16">C4-dicarboxylate transport sensor protein DctB</fullName>
        <ecNumber evidence="3">2.7.13.3</ecNumber>
    </recommendedName>
</protein>
<dbReference type="SMART" id="SM00388">
    <property type="entry name" value="HisKA"/>
    <property type="match status" value="1"/>
</dbReference>
<name>A0A1V0RRB8_9RHOB</name>
<dbReference type="Pfam" id="PF02743">
    <property type="entry name" value="dCache_1"/>
    <property type="match status" value="1"/>
</dbReference>
<keyword evidence="14 17" id="KW-0472">Membrane</keyword>
<dbReference type="PRINTS" id="PR00344">
    <property type="entry name" value="BCTRLSENSOR"/>
</dbReference>
<dbReference type="GO" id="GO:0005886">
    <property type="term" value="C:plasma membrane"/>
    <property type="evidence" value="ECO:0007669"/>
    <property type="project" value="UniProtKB-SubCell"/>
</dbReference>
<keyword evidence="10" id="KW-0418">Kinase</keyword>
<dbReference type="PANTHER" id="PTHR43065:SF46">
    <property type="entry name" value="C4-DICARBOXYLATE TRANSPORT SENSOR PROTEIN DCTB"/>
    <property type="match status" value="1"/>
</dbReference>
<dbReference type="Gene3D" id="3.30.450.20">
    <property type="entry name" value="PAS domain"/>
    <property type="match status" value="2"/>
</dbReference>
<evidence type="ECO:0000256" key="10">
    <source>
        <dbReference type="ARBA" id="ARBA00022777"/>
    </source>
</evidence>
<reference evidence="19 20" key="1">
    <citation type="submission" date="2017-03" db="EMBL/GenBank/DDBJ databases">
        <title>Genome Sequence of Roseovarius mucosus strain SMR3 Isolated from a culture of the Diatom Skeletonema marinoi.</title>
        <authorList>
            <person name="Topel M."/>
            <person name="Pinder M."/>
            <person name="Johansson O.N."/>
            <person name="Kourtchenko O."/>
            <person name="Godhe A."/>
            <person name="Clarke A.K."/>
        </authorList>
    </citation>
    <scope>NUCLEOTIDE SEQUENCE [LARGE SCALE GENOMIC DNA]</scope>
    <source>
        <strain evidence="19 20">SMR3</strain>
    </source>
</reference>
<evidence type="ECO:0000256" key="11">
    <source>
        <dbReference type="ARBA" id="ARBA00022840"/>
    </source>
</evidence>
<dbReference type="SUPFAM" id="SSF47384">
    <property type="entry name" value="Homodimeric domain of signal transducing histidine kinase"/>
    <property type="match status" value="1"/>
</dbReference>
<evidence type="ECO:0000256" key="1">
    <source>
        <dbReference type="ARBA" id="ARBA00000085"/>
    </source>
</evidence>
<keyword evidence="11" id="KW-0067">ATP-binding</keyword>
<dbReference type="InterPro" id="IPR033479">
    <property type="entry name" value="dCache_1"/>
</dbReference>
<dbReference type="SMART" id="SM00387">
    <property type="entry name" value="HATPase_c"/>
    <property type="match status" value="1"/>
</dbReference>
<dbReference type="InterPro" id="IPR003594">
    <property type="entry name" value="HATPase_dom"/>
</dbReference>
<dbReference type="InterPro" id="IPR036890">
    <property type="entry name" value="HATPase_C_sf"/>
</dbReference>
<evidence type="ECO:0000256" key="14">
    <source>
        <dbReference type="ARBA" id="ARBA00023136"/>
    </source>
</evidence>
<evidence type="ECO:0000256" key="4">
    <source>
        <dbReference type="ARBA" id="ARBA00022475"/>
    </source>
</evidence>
<evidence type="ECO:0000256" key="17">
    <source>
        <dbReference type="SAM" id="Phobius"/>
    </source>
</evidence>
<evidence type="ECO:0000256" key="13">
    <source>
        <dbReference type="ARBA" id="ARBA00023012"/>
    </source>
</evidence>
<dbReference type="OrthoDB" id="7568856at2"/>
<evidence type="ECO:0000313" key="19">
    <source>
        <dbReference type="EMBL" id="ARE84318.1"/>
    </source>
</evidence>
<keyword evidence="7 19" id="KW-0808">Transferase</keyword>
<dbReference type="Gene3D" id="1.10.287.130">
    <property type="match status" value="1"/>
</dbReference>
<dbReference type="InterPro" id="IPR005467">
    <property type="entry name" value="His_kinase_dom"/>
</dbReference>
<keyword evidence="20" id="KW-1185">Reference proteome</keyword>
<dbReference type="PANTHER" id="PTHR43065">
    <property type="entry name" value="SENSOR HISTIDINE KINASE"/>
    <property type="match status" value="1"/>
</dbReference>
<dbReference type="AlphaFoldDB" id="A0A1V0RRB8"/>
<accession>A0A1V0RRB8</accession>
<dbReference type="InterPro" id="IPR003661">
    <property type="entry name" value="HisK_dim/P_dom"/>
</dbReference>
<dbReference type="Pfam" id="PF02518">
    <property type="entry name" value="HATPase_c"/>
    <property type="match status" value="1"/>
</dbReference>
<dbReference type="SUPFAM" id="SSF55874">
    <property type="entry name" value="ATPase domain of HSP90 chaperone/DNA topoisomerase II/histidine kinase"/>
    <property type="match status" value="1"/>
</dbReference>
<dbReference type="Proteomes" id="UP000192273">
    <property type="component" value="Chromosome"/>
</dbReference>
<evidence type="ECO:0000256" key="6">
    <source>
        <dbReference type="ARBA" id="ARBA00022553"/>
    </source>
</evidence>
<feature type="domain" description="Histidine kinase" evidence="18">
    <location>
        <begin position="415"/>
        <end position="628"/>
    </location>
</feature>
<feature type="transmembrane region" description="Helical" evidence="17">
    <location>
        <begin position="27"/>
        <end position="47"/>
    </location>
</feature>
<keyword evidence="8 17" id="KW-0812">Transmembrane</keyword>
<dbReference type="InterPro" id="IPR036097">
    <property type="entry name" value="HisK_dim/P_sf"/>
</dbReference>
<dbReference type="FunFam" id="1.10.287.130:FF:000049">
    <property type="entry name" value="C4-dicarboxylate transport sensor protein DctB"/>
    <property type="match status" value="1"/>
</dbReference>
<feature type="transmembrane region" description="Helical" evidence="17">
    <location>
        <begin position="319"/>
        <end position="340"/>
    </location>
</feature>
<dbReference type="GO" id="GO:0000155">
    <property type="term" value="F:phosphorelay sensor kinase activity"/>
    <property type="evidence" value="ECO:0007669"/>
    <property type="project" value="InterPro"/>
</dbReference>
<dbReference type="InterPro" id="IPR017055">
    <property type="entry name" value="Sig_transdc_His_kinase_DctB"/>
</dbReference>
<dbReference type="CDD" id="cd00082">
    <property type="entry name" value="HisKA"/>
    <property type="match status" value="1"/>
</dbReference>
<evidence type="ECO:0000256" key="7">
    <source>
        <dbReference type="ARBA" id="ARBA00022679"/>
    </source>
</evidence>
<keyword evidence="9" id="KW-0547">Nucleotide-binding</keyword>
<evidence type="ECO:0000256" key="5">
    <source>
        <dbReference type="ARBA" id="ARBA00022519"/>
    </source>
</evidence>
<keyword evidence="5" id="KW-0997">Cell inner membrane</keyword>